<keyword evidence="4" id="KW-1185">Reference proteome</keyword>
<evidence type="ECO:0000256" key="1">
    <source>
        <dbReference type="SAM" id="Coils"/>
    </source>
</evidence>
<feature type="region of interest" description="Disordered" evidence="2">
    <location>
        <begin position="139"/>
        <end position="220"/>
    </location>
</feature>
<feature type="coiled-coil region" evidence="1">
    <location>
        <begin position="695"/>
        <end position="729"/>
    </location>
</feature>
<dbReference type="AlphaFoldDB" id="A0A8H3IFE6"/>
<reference evidence="3" key="1">
    <citation type="submission" date="2021-03" db="EMBL/GenBank/DDBJ databases">
        <authorList>
            <person name="Tagirdzhanova G."/>
        </authorList>
    </citation>
    <scope>NUCLEOTIDE SEQUENCE</scope>
</reference>
<evidence type="ECO:0000256" key="2">
    <source>
        <dbReference type="SAM" id="MobiDB-lite"/>
    </source>
</evidence>
<accession>A0A8H3IFE6</accession>
<feature type="compositionally biased region" description="Polar residues" evidence="2">
    <location>
        <begin position="364"/>
        <end position="391"/>
    </location>
</feature>
<feature type="compositionally biased region" description="Basic and acidic residues" evidence="2">
    <location>
        <begin position="141"/>
        <end position="166"/>
    </location>
</feature>
<keyword evidence="1" id="KW-0175">Coiled coil</keyword>
<sequence>MSGYINNDTIAFGSFPPKTYTAQAAEHARELSKIATTLAKVDAERPNPRLTFYRGNKILGERVDYANHYANHSVIPSPGPNVLDNRPAGPNNFKTTQDETAFPSLSSVKATTSISSAQPINLKALQKSLQPIKLTCPLDHIFGKKKPDPKLSKDKKSPAKDDEKNEVSAPDHTSKCPPSSAEGTVSIDSAQTKAPGSLEKNCRPVKLTRPPNCRFGKRPAPKLPVIKSLSLEDRKKIQVSSNRPTTYHQPSTIQELDVMFPSLPSVKTAVHNKNQTNATKKNVAGEGKRLQSISVPKEITSTKSLAVTPQVQSSFVVKEPTVSKCISTKPKALEVKDRVKSNDTNKGCVPAELAIAKELPPISKPTTDRPTITDSPSKILTTLEPTKSEPPSNVLEERRLSLKDFAKQQKVLRKASQQAKRSAKLEQEMVDREVCKQEASLAAEQAVVKAATQQHVLKDLLGQTKGVEEFGEADSKRQILDVLCNTTIAKEGSDPMAFIGSRSEDDMELEYPRSDIPSTFTESQIGIDPMAWIWNRNSVDFENDYPRPSADILTAKDQPLTSTNIYAPPALHPSDTEKASMIATVTNNTVDFKSPKLVIVQNEPKNQPFDAAGSIQTSTLCKEEAFFRNVSDSSAGTMASATNTGFNETSPISPISPISPLTTEREPSDRVFSKKGSQTILSPSIQTTTIPTDVLTRLLSTLLRVEAKVDTLEAKVNGLESKINAMAAAKTSCAACTANTS</sequence>
<proteinExistence type="predicted"/>
<comment type="caution">
    <text evidence="3">The sequence shown here is derived from an EMBL/GenBank/DDBJ whole genome shotgun (WGS) entry which is preliminary data.</text>
</comment>
<gene>
    <name evidence="3" type="ORF">GOMPHAMPRED_007490</name>
</gene>
<name>A0A8H3IFE6_9LECA</name>
<organism evidence="3 4">
    <name type="scientific">Gomphillus americanus</name>
    <dbReference type="NCBI Taxonomy" id="1940652"/>
    <lineage>
        <taxon>Eukaryota</taxon>
        <taxon>Fungi</taxon>
        <taxon>Dikarya</taxon>
        <taxon>Ascomycota</taxon>
        <taxon>Pezizomycotina</taxon>
        <taxon>Lecanoromycetes</taxon>
        <taxon>OSLEUM clade</taxon>
        <taxon>Ostropomycetidae</taxon>
        <taxon>Ostropales</taxon>
        <taxon>Graphidaceae</taxon>
        <taxon>Gomphilloideae</taxon>
        <taxon>Gomphillus</taxon>
    </lineage>
</organism>
<evidence type="ECO:0000313" key="3">
    <source>
        <dbReference type="EMBL" id="CAF9911679.1"/>
    </source>
</evidence>
<protein>
    <submittedName>
        <fullName evidence="3">Uncharacterized protein</fullName>
    </submittedName>
</protein>
<feature type="region of interest" description="Disordered" evidence="2">
    <location>
        <begin position="361"/>
        <end position="393"/>
    </location>
</feature>
<feature type="region of interest" description="Disordered" evidence="2">
    <location>
        <begin position="643"/>
        <end position="664"/>
    </location>
</feature>
<dbReference type="EMBL" id="CAJPDQ010000006">
    <property type="protein sequence ID" value="CAF9911679.1"/>
    <property type="molecule type" value="Genomic_DNA"/>
</dbReference>
<evidence type="ECO:0000313" key="4">
    <source>
        <dbReference type="Proteomes" id="UP000664169"/>
    </source>
</evidence>
<feature type="compositionally biased region" description="Polar residues" evidence="2">
    <location>
        <begin position="181"/>
        <end position="194"/>
    </location>
</feature>
<feature type="compositionally biased region" description="Low complexity" evidence="2">
    <location>
        <begin position="650"/>
        <end position="660"/>
    </location>
</feature>
<dbReference type="Proteomes" id="UP000664169">
    <property type="component" value="Unassembled WGS sequence"/>
</dbReference>